<feature type="region of interest" description="Disordered" evidence="1">
    <location>
        <begin position="89"/>
        <end position="110"/>
    </location>
</feature>
<comment type="caution">
    <text evidence="2">The sequence shown here is derived from an EMBL/GenBank/DDBJ whole genome shotgun (WGS) entry which is preliminary data.</text>
</comment>
<evidence type="ECO:0000313" key="2">
    <source>
        <dbReference type="EMBL" id="MPC57627.1"/>
    </source>
</evidence>
<feature type="compositionally biased region" description="Acidic residues" evidence="1">
    <location>
        <begin position="18"/>
        <end position="43"/>
    </location>
</feature>
<protein>
    <submittedName>
        <fullName evidence="2">Uncharacterized protein</fullName>
    </submittedName>
</protein>
<feature type="compositionally biased region" description="Low complexity" evidence="1">
    <location>
        <begin position="1"/>
        <end position="17"/>
    </location>
</feature>
<proteinExistence type="predicted"/>
<feature type="region of interest" description="Disordered" evidence="1">
    <location>
        <begin position="1"/>
        <end position="44"/>
    </location>
</feature>
<evidence type="ECO:0000313" key="3">
    <source>
        <dbReference type="Proteomes" id="UP000324222"/>
    </source>
</evidence>
<name>A0A5B7GK20_PORTR</name>
<dbReference type="AlphaFoldDB" id="A0A5B7GK20"/>
<keyword evidence="3" id="KW-1185">Reference proteome</keyword>
<organism evidence="2 3">
    <name type="scientific">Portunus trituberculatus</name>
    <name type="common">Swimming crab</name>
    <name type="synonym">Neptunus trituberculatus</name>
    <dbReference type="NCBI Taxonomy" id="210409"/>
    <lineage>
        <taxon>Eukaryota</taxon>
        <taxon>Metazoa</taxon>
        <taxon>Ecdysozoa</taxon>
        <taxon>Arthropoda</taxon>
        <taxon>Crustacea</taxon>
        <taxon>Multicrustacea</taxon>
        <taxon>Malacostraca</taxon>
        <taxon>Eumalacostraca</taxon>
        <taxon>Eucarida</taxon>
        <taxon>Decapoda</taxon>
        <taxon>Pleocyemata</taxon>
        <taxon>Brachyura</taxon>
        <taxon>Eubrachyura</taxon>
        <taxon>Portunoidea</taxon>
        <taxon>Portunidae</taxon>
        <taxon>Portuninae</taxon>
        <taxon>Portunus</taxon>
    </lineage>
</organism>
<sequence length="110" mass="12616">MLSLAASAPASANLGNNDQEEHEDNEEEEEEMEEVEVVEEEQQEVTQAMKVTAAYNEHEICSLLKNNVINLTEVWATEEDSSFRKIRNGLYQERTPPTEGKKQHKRQNLL</sequence>
<gene>
    <name evidence="2" type="ORF">E2C01_051612</name>
</gene>
<evidence type="ECO:0000256" key="1">
    <source>
        <dbReference type="SAM" id="MobiDB-lite"/>
    </source>
</evidence>
<dbReference type="EMBL" id="VSRR010014939">
    <property type="protein sequence ID" value="MPC57627.1"/>
    <property type="molecule type" value="Genomic_DNA"/>
</dbReference>
<reference evidence="2 3" key="1">
    <citation type="submission" date="2019-05" db="EMBL/GenBank/DDBJ databases">
        <title>Another draft genome of Portunus trituberculatus and its Hox gene families provides insights of decapod evolution.</title>
        <authorList>
            <person name="Jeong J.-H."/>
            <person name="Song I."/>
            <person name="Kim S."/>
            <person name="Choi T."/>
            <person name="Kim D."/>
            <person name="Ryu S."/>
            <person name="Kim W."/>
        </authorList>
    </citation>
    <scope>NUCLEOTIDE SEQUENCE [LARGE SCALE GENOMIC DNA]</scope>
    <source>
        <tissue evidence="2">Muscle</tissue>
    </source>
</reference>
<accession>A0A5B7GK20</accession>
<dbReference type="Proteomes" id="UP000324222">
    <property type="component" value="Unassembled WGS sequence"/>
</dbReference>